<sequence length="305" mass="34918">MANLKSILCAAVIFASVMVFCSFNSKNVSKYPSFFKIGHRGTRGMMPENTIPAMQKAINYGVNTIEFDVHVTKDGKVIVYHDDSFDPNYTLMPNGAEIDPKARDKYLFYQMDYADIKPFIIGTKKYPAFPQQQNLATYTPLLSELVDSVEHYTKANNLPQVYYLLEIKSDAKTDGVNQPVPEVFVKKVMDVMKAKKLGKRLIVQSFDKRPLKVMHQNYPEVATGFLTGDNKVSFEQNLTELGYTPQFYNPHYGMVNEQLVKQCHDKKMLICPWTVNETTEMKRLTELKVDGIITDYPNYLSELLK</sequence>
<dbReference type="Proteomes" id="UP000618754">
    <property type="component" value="Unassembled WGS sequence"/>
</dbReference>
<dbReference type="PANTHER" id="PTHR46211:SF14">
    <property type="entry name" value="GLYCEROPHOSPHODIESTER PHOSPHODIESTERASE"/>
    <property type="match status" value="1"/>
</dbReference>
<dbReference type="RefSeq" id="WP_191174565.1">
    <property type="nucleotide sequence ID" value="NZ_JACWMW010000001.1"/>
</dbReference>
<name>A0ABR7X290_9SPHI</name>
<accession>A0ABR7X290</accession>
<evidence type="ECO:0000259" key="1">
    <source>
        <dbReference type="PROSITE" id="PS51704"/>
    </source>
</evidence>
<reference evidence="2 3" key="1">
    <citation type="submission" date="2020-09" db="EMBL/GenBank/DDBJ databases">
        <title>Novel species of Mucilaginibacter isolated from a glacier on the Tibetan Plateau.</title>
        <authorList>
            <person name="Liu Q."/>
            <person name="Xin Y.-H."/>
        </authorList>
    </citation>
    <scope>NUCLEOTIDE SEQUENCE [LARGE SCALE GENOMIC DNA]</scope>
    <source>
        <strain evidence="2 3">CGMCC 1.13878</strain>
    </source>
</reference>
<feature type="domain" description="GP-PDE" evidence="1">
    <location>
        <begin position="34"/>
        <end position="304"/>
    </location>
</feature>
<dbReference type="PROSITE" id="PS51704">
    <property type="entry name" value="GP_PDE"/>
    <property type="match status" value="1"/>
</dbReference>
<dbReference type="SUPFAM" id="SSF51695">
    <property type="entry name" value="PLC-like phosphodiesterases"/>
    <property type="match status" value="1"/>
</dbReference>
<dbReference type="Gene3D" id="3.20.20.190">
    <property type="entry name" value="Phosphatidylinositol (PI) phosphodiesterase"/>
    <property type="match status" value="1"/>
</dbReference>
<dbReference type="InterPro" id="IPR017946">
    <property type="entry name" value="PLC-like_Pdiesterase_TIM-brl"/>
</dbReference>
<dbReference type="PANTHER" id="PTHR46211">
    <property type="entry name" value="GLYCEROPHOSPHORYL DIESTER PHOSPHODIESTERASE"/>
    <property type="match status" value="1"/>
</dbReference>
<protein>
    <submittedName>
        <fullName evidence="2">Glycerophosphodiester phosphodiesterase</fullName>
    </submittedName>
</protein>
<evidence type="ECO:0000313" key="2">
    <source>
        <dbReference type="EMBL" id="MBD1384709.1"/>
    </source>
</evidence>
<comment type="caution">
    <text evidence="2">The sequence shown here is derived from an EMBL/GenBank/DDBJ whole genome shotgun (WGS) entry which is preliminary data.</text>
</comment>
<gene>
    <name evidence="2" type="ORF">IDJ75_05415</name>
</gene>
<dbReference type="EMBL" id="JACWMW010000001">
    <property type="protein sequence ID" value="MBD1384709.1"/>
    <property type="molecule type" value="Genomic_DNA"/>
</dbReference>
<keyword evidence="3" id="KW-1185">Reference proteome</keyword>
<proteinExistence type="predicted"/>
<evidence type="ECO:0000313" key="3">
    <source>
        <dbReference type="Proteomes" id="UP000618754"/>
    </source>
</evidence>
<organism evidence="2 3">
    <name type="scientific">Mucilaginibacter rigui</name>
    <dbReference type="NCBI Taxonomy" id="534635"/>
    <lineage>
        <taxon>Bacteria</taxon>
        <taxon>Pseudomonadati</taxon>
        <taxon>Bacteroidota</taxon>
        <taxon>Sphingobacteriia</taxon>
        <taxon>Sphingobacteriales</taxon>
        <taxon>Sphingobacteriaceae</taxon>
        <taxon>Mucilaginibacter</taxon>
    </lineage>
</organism>
<dbReference type="InterPro" id="IPR030395">
    <property type="entry name" value="GP_PDE_dom"/>
</dbReference>
<dbReference type="Pfam" id="PF03009">
    <property type="entry name" value="GDPD"/>
    <property type="match status" value="1"/>
</dbReference>